<evidence type="ECO:0000313" key="1">
    <source>
        <dbReference type="EMBL" id="QMU28074.1"/>
    </source>
</evidence>
<dbReference type="KEGG" id="add:HUW48_08450"/>
<accession>A0A7L7L5P3</accession>
<proteinExistence type="predicted"/>
<organism evidence="1 2">
    <name type="scientific">Adhaeribacter radiodurans</name>
    <dbReference type="NCBI Taxonomy" id="2745197"/>
    <lineage>
        <taxon>Bacteria</taxon>
        <taxon>Pseudomonadati</taxon>
        <taxon>Bacteroidota</taxon>
        <taxon>Cytophagia</taxon>
        <taxon>Cytophagales</taxon>
        <taxon>Hymenobacteraceae</taxon>
        <taxon>Adhaeribacter</taxon>
    </lineage>
</organism>
<gene>
    <name evidence="1" type="ORF">HUW48_08450</name>
</gene>
<dbReference type="Proteomes" id="UP000514509">
    <property type="component" value="Chromosome"/>
</dbReference>
<dbReference type="AlphaFoldDB" id="A0A7L7L5P3"/>
<dbReference type="EMBL" id="CP055153">
    <property type="protein sequence ID" value="QMU28074.1"/>
    <property type="molecule type" value="Genomic_DNA"/>
</dbReference>
<reference evidence="1 2" key="1">
    <citation type="submission" date="2020-08" db="EMBL/GenBank/DDBJ databases">
        <title>Adhaeribacter dokdonensis sp. nov., isolated from the rhizosphere of Elymus tsukushiensis, a plant native to the Dokdo Islands, Republic of Korea.</title>
        <authorList>
            <person name="Ghim S.Y."/>
        </authorList>
    </citation>
    <scope>NUCLEOTIDE SEQUENCE [LARGE SCALE GENOMIC DNA]</scope>
    <source>
        <strain evidence="1 2">KUDC8001</strain>
    </source>
</reference>
<name>A0A7L7L5P3_9BACT</name>
<dbReference type="RefSeq" id="WP_182415262.1">
    <property type="nucleotide sequence ID" value="NZ_CP055153.1"/>
</dbReference>
<keyword evidence="2" id="KW-1185">Reference proteome</keyword>
<sequence length="170" mass="18751">MKITYYLAATTFLAAACQSPKESMKNSAAATTGNQLDFSAGPPTIVYKTKQDYTDKVAVILTLDKTGIASYPHPQDIAKRGNKVKPLMLADGYLLDNQGINQNVAFTSYTFEQYAALPQAPSLEELKTRIIDKEPLQYMCHCGNRNQFTSLETTLNSFIAQKLAPCKTLN</sequence>
<protein>
    <submittedName>
        <fullName evidence="1">Uncharacterized protein</fullName>
    </submittedName>
</protein>
<dbReference type="PROSITE" id="PS51257">
    <property type="entry name" value="PROKAR_LIPOPROTEIN"/>
    <property type="match status" value="1"/>
</dbReference>
<evidence type="ECO:0000313" key="2">
    <source>
        <dbReference type="Proteomes" id="UP000514509"/>
    </source>
</evidence>